<proteinExistence type="predicted"/>
<sequence>LEAEFNEEERLPREKAKKEEIANIALIETWDDI</sequence>
<feature type="non-terminal residue" evidence="1">
    <location>
        <position position="1"/>
    </location>
</feature>
<dbReference type="EMBL" id="BKCJ011805964">
    <property type="protein sequence ID" value="GFD54446.1"/>
    <property type="molecule type" value="Genomic_DNA"/>
</dbReference>
<gene>
    <name evidence="1" type="ORF">Tci_926415</name>
</gene>
<organism evidence="1">
    <name type="scientific">Tanacetum cinerariifolium</name>
    <name type="common">Dalmatian daisy</name>
    <name type="synonym">Chrysanthemum cinerariifolium</name>
    <dbReference type="NCBI Taxonomy" id="118510"/>
    <lineage>
        <taxon>Eukaryota</taxon>
        <taxon>Viridiplantae</taxon>
        <taxon>Streptophyta</taxon>
        <taxon>Embryophyta</taxon>
        <taxon>Tracheophyta</taxon>
        <taxon>Spermatophyta</taxon>
        <taxon>Magnoliopsida</taxon>
        <taxon>eudicotyledons</taxon>
        <taxon>Gunneridae</taxon>
        <taxon>Pentapetalae</taxon>
        <taxon>asterids</taxon>
        <taxon>campanulids</taxon>
        <taxon>Asterales</taxon>
        <taxon>Asteraceae</taxon>
        <taxon>Asteroideae</taxon>
        <taxon>Anthemideae</taxon>
        <taxon>Anthemidinae</taxon>
        <taxon>Tanacetum</taxon>
    </lineage>
</organism>
<name>A0A699X9D4_TANCI</name>
<reference evidence="1" key="1">
    <citation type="journal article" date="2019" name="Sci. Rep.">
        <title>Draft genome of Tanacetum cinerariifolium, the natural source of mosquito coil.</title>
        <authorList>
            <person name="Yamashiro T."/>
            <person name="Shiraishi A."/>
            <person name="Satake H."/>
            <person name="Nakayama K."/>
        </authorList>
    </citation>
    <scope>NUCLEOTIDE SEQUENCE</scope>
</reference>
<protein>
    <submittedName>
        <fullName evidence="1">Uncharacterized protein</fullName>
    </submittedName>
</protein>
<comment type="caution">
    <text evidence="1">The sequence shown here is derived from an EMBL/GenBank/DDBJ whole genome shotgun (WGS) entry which is preliminary data.</text>
</comment>
<evidence type="ECO:0000313" key="1">
    <source>
        <dbReference type="EMBL" id="GFD54446.1"/>
    </source>
</evidence>
<dbReference type="AlphaFoldDB" id="A0A699X9D4"/>
<accession>A0A699X9D4</accession>